<organism evidence="2 3">
    <name type="scientific">Tupaia chinensis</name>
    <name type="common">Chinese tree shrew</name>
    <name type="synonym">Tupaia belangeri chinensis</name>
    <dbReference type="NCBI Taxonomy" id="246437"/>
    <lineage>
        <taxon>Eukaryota</taxon>
        <taxon>Metazoa</taxon>
        <taxon>Chordata</taxon>
        <taxon>Craniata</taxon>
        <taxon>Vertebrata</taxon>
        <taxon>Euteleostomi</taxon>
        <taxon>Mammalia</taxon>
        <taxon>Eutheria</taxon>
        <taxon>Euarchontoglires</taxon>
        <taxon>Scandentia</taxon>
        <taxon>Tupaiidae</taxon>
        <taxon>Tupaia</taxon>
    </lineage>
</organism>
<dbReference type="EMBL" id="KB320561">
    <property type="protein sequence ID" value="ELW68732.1"/>
    <property type="molecule type" value="Genomic_DNA"/>
</dbReference>
<protein>
    <submittedName>
        <fullName evidence="2">Heat shock protein HSP 90-beta</fullName>
    </submittedName>
</protein>
<reference evidence="3" key="1">
    <citation type="submission" date="2012-07" db="EMBL/GenBank/DDBJ databases">
        <title>Genome of the Chinese tree shrew, a rising model animal genetically related to primates.</title>
        <authorList>
            <person name="Zhang G."/>
            <person name="Fan Y."/>
            <person name="Yao Y."/>
            <person name="Huang Z."/>
        </authorList>
    </citation>
    <scope>NUCLEOTIDE SEQUENCE [LARGE SCALE GENOMIC DNA]</scope>
</reference>
<evidence type="ECO:0000313" key="2">
    <source>
        <dbReference type="EMBL" id="ELW68732.1"/>
    </source>
</evidence>
<dbReference type="AlphaFoldDB" id="L9L5N2"/>
<feature type="region of interest" description="Disordered" evidence="1">
    <location>
        <begin position="47"/>
        <end position="83"/>
    </location>
</feature>
<gene>
    <name evidence="2" type="ORF">TREES_T100007246</name>
</gene>
<keyword evidence="2" id="KW-0346">Stress response</keyword>
<dbReference type="STRING" id="246437.L9L5N2"/>
<evidence type="ECO:0000313" key="3">
    <source>
        <dbReference type="Proteomes" id="UP000011518"/>
    </source>
</evidence>
<evidence type="ECO:0000256" key="1">
    <source>
        <dbReference type="SAM" id="MobiDB-lite"/>
    </source>
</evidence>
<reference evidence="3" key="2">
    <citation type="journal article" date="2013" name="Nat. Commun.">
        <title>Genome of the Chinese tree shrew.</title>
        <authorList>
            <person name="Fan Y."/>
            <person name="Huang Z.Y."/>
            <person name="Cao C.C."/>
            <person name="Chen C.S."/>
            <person name="Chen Y.X."/>
            <person name="Fan D.D."/>
            <person name="He J."/>
            <person name="Hou H.L."/>
            <person name="Hu L."/>
            <person name="Hu X.T."/>
            <person name="Jiang X.T."/>
            <person name="Lai R."/>
            <person name="Lang Y.S."/>
            <person name="Liang B."/>
            <person name="Liao S.G."/>
            <person name="Mu D."/>
            <person name="Ma Y.Y."/>
            <person name="Niu Y.Y."/>
            <person name="Sun X.Q."/>
            <person name="Xia J.Q."/>
            <person name="Xiao J."/>
            <person name="Xiong Z.Q."/>
            <person name="Xu L."/>
            <person name="Yang L."/>
            <person name="Zhang Y."/>
            <person name="Zhao W."/>
            <person name="Zhao X.D."/>
            <person name="Zheng Y.T."/>
            <person name="Zhou J.M."/>
            <person name="Zhu Y.B."/>
            <person name="Zhang G.J."/>
            <person name="Wang J."/>
            <person name="Yao Y.G."/>
        </authorList>
    </citation>
    <scope>NUCLEOTIDE SEQUENCE [LARGE SCALE GENOMIC DNA]</scope>
</reference>
<feature type="compositionally biased region" description="Acidic residues" evidence="1">
    <location>
        <begin position="71"/>
        <end position="83"/>
    </location>
</feature>
<accession>L9L5N2</accession>
<dbReference type="InParanoid" id="L9L5N2"/>
<sequence length="83" mass="9554">MDKVRILRFQCITAAHDERMVVKEYDILFLVLKETHSNRIYHRIDLGPGVDEDEETTEELRAAAPEQIPLEGDEDLSGVEEVD</sequence>
<keyword evidence="3" id="KW-1185">Reference proteome</keyword>
<dbReference type="Proteomes" id="UP000011518">
    <property type="component" value="Unassembled WGS sequence"/>
</dbReference>
<name>L9L5N2_TUPCH</name>
<proteinExistence type="predicted"/>